<dbReference type="AlphaFoldDB" id="A0A1W1CB36"/>
<dbReference type="Pfam" id="PF04186">
    <property type="entry name" value="FxsA"/>
    <property type="match status" value="1"/>
</dbReference>
<evidence type="ECO:0008006" key="3">
    <source>
        <dbReference type="Google" id="ProtNLM"/>
    </source>
</evidence>
<accession>A0A1W1CB36</accession>
<name>A0A1W1CB36_9ZZZZ</name>
<dbReference type="GO" id="GO:0016020">
    <property type="term" value="C:membrane"/>
    <property type="evidence" value="ECO:0007669"/>
    <property type="project" value="InterPro"/>
</dbReference>
<keyword evidence="1" id="KW-1133">Transmembrane helix</keyword>
<feature type="transmembrane region" description="Helical" evidence="1">
    <location>
        <begin position="24"/>
        <end position="50"/>
    </location>
</feature>
<keyword evidence="1" id="KW-0812">Transmembrane</keyword>
<evidence type="ECO:0000313" key="2">
    <source>
        <dbReference type="EMBL" id="SFV62935.1"/>
    </source>
</evidence>
<dbReference type="InterPro" id="IPR007313">
    <property type="entry name" value="FxsA"/>
</dbReference>
<protein>
    <recommendedName>
        <fullName evidence="3">FxsA protein</fullName>
    </recommendedName>
</protein>
<keyword evidence="1" id="KW-0472">Membrane</keyword>
<proteinExistence type="predicted"/>
<dbReference type="PANTHER" id="PTHR35335:SF1">
    <property type="entry name" value="UPF0716 PROTEIN FXSA"/>
    <property type="match status" value="1"/>
</dbReference>
<dbReference type="EMBL" id="FPHD01000061">
    <property type="protein sequence ID" value="SFV62935.1"/>
    <property type="molecule type" value="Genomic_DNA"/>
</dbReference>
<sequence>MFMAIPFFFLELYLSLKTGETIGFFWSVVWIVMSAILGVTLLKHSPVAVMGNMKAMQKGKLNIKKFQDASMSYFVGSILLIIPGVLSDILGLLALSYTFYLQFIAKITPEQTNFNQNKGDDNVIDVEIIDEHSDRIDHT</sequence>
<dbReference type="NCBIfam" id="NF008528">
    <property type="entry name" value="PRK11463.1-2"/>
    <property type="match status" value="1"/>
</dbReference>
<dbReference type="PANTHER" id="PTHR35335">
    <property type="entry name" value="UPF0716 PROTEIN FXSA"/>
    <property type="match status" value="1"/>
</dbReference>
<organism evidence="2">
    <name type="scientific">hydrothermal vent metagenome</name>
    <dbReference type="NCBI Taxonomy" id="652676"/>
    <lineage>
        <taxon>unclassified sequences</taxon>
        <taxon>metagenomes</taxon>
        <taxon>ecological metagenomes</taxon>
    </lineage>
</organism>
<reference evidence="2" key="1">
    <citation type="submission" date="2016-10" db="EMBL/GenBank/DDBJ databases">
        <authorList>
            <person name="de Groot N.N."/>
        </authorList>
    </citation>
    <scope>NUCLEOTIDE SEQUENCE</scope>
</reference>
<evidence type="ECO:0000256" key="1">
    <source>
        <dbReference type="SAM" id="Phobius"/>
    </source>
</evidence>
<gene>
    <name evidence="2" type="ORF">MNB_SV-8-181</name>
</gene>
<feature type="transmembrane region" description="Helical" evidence="1">
    <location>
        <begin position="71"/>
        <end position="100"/>
    </location>
</feature>